<dbReference type="SUPFAM" id="SSF55718">
    <property type="entry name" value="SCP-like"/>
    <property type="match status" value="1"/>
</dbReference>
<dbReference type="EMBL" id="FNAD01000011">
    <property type="protein sequence ID" value="SDE04705.1"/>
    <property type="molecule type" value="Genomic_DNA"/>
</dbReference>
<dbReference type="Gene3D" id="3.30.1050.10">
    <property type="entry name" value="SCP2 sterol-binding domain"/>
    <property type="match status" value="1"/>
</dbReference>
<evidence type="ECO:0000259" key="1">
    <source>
        <dbReference type="Pfam" id="PF02036"/>
    </source>
</evidence>
<dbReference type="InterPro" id="IPR036527">
    <property type="entry name" value="SCP2_sterol-bd_dom_sf"/>
</dbReference>
<dbReference type="InterPro" id="IPR003033">
    <property type="entry name" value="SCP2_sterol-bd_dom"/>
</dbReference>
<evidence type="ECO:0000313" key="3">
    <source>
        <dbReference type="Proteomes" id="UP000198949"/>
    </source>
</evidence>
<name>A0A1G6ZSA6_9ACTN</name>
<dbReference type="OrthoDB" id="3534000at2"/>
<sequence length="112" mass="12063">MATIDECRTALEQFAANLAANPKSVKKLTGFQRSLAADITDHGVSFNGNFDQGKLIGITDGDNPDADIRMIVGSDDLVKLVAGELDFMKAFTSGQVKIKANMMDLMKLRGVL</sequence>
<dbReference type="Proteomes" id="UP000198949">
    <property type="component" value="Unassembled WGS sequence"/>
</dbReference>
<accession>A0A1G6ZSA6</accession>
<organism evidence="2 3">
    <name type="scientific">Glycomyces harbinensis</name>
    <dbReference type="NCBI Taxonomy" id="58114"/>
    <lineage>
        <taxon>Bacteria</taxon>
        <taxon>Bacillati</taxon>
        <taxon>Actinomycetota</taxon>
        <taxon>Actinomycetes</taxon>
        <taxon>Glycomycetales</taxon>
        <taxon>Glycomycetaceae</taxon>
        <taxon>Glycomyces</taxon>
    </lineage>
</organism>
<dbReference type="Pfam" id="PF02036">
    <property type="entry name" value="SCP2"/>
    <property type="match status" value="1"/>
</dbReference>
<gene>
    <name evidence="2" type="ORF">SAMN05216270_111139</name>
</gene>
<dbReference type="STRING" id="58114.SAMN05216270_111139"/>
<dbReference type="AlphaFoldDB" id="A0A1G6ZSA6"/>
<evidence type="ECO:0000313" key="2">
    <source>
        <dbReference type="EMBL" id="SDE04705.1"/>
    </source>
</evidence>
<dbReference type="RefSeq" id="WP_091038355.1">
    <property type="nucleotide sequence ID" value="NZ_FNAD01000011.1"/>
</dbReference>
<protein>
    <submittedName>
        <fullName evidence="2">SCP-2 sterol transfer family protein</fullName>
    </submittedName>
</protein>
<proteinExistence type="predicted"/>
<keyword evidence="3" id="KW-1185">Reference proteome</keyword>
<reference evidence="3" key="1">
    <citation type="submission" date="2016-10" db="EMBL/GenBank/DDBJ databases">
        <authorList>
            <person name="Varghese N."/>
            <person name="Submissions S."/>
        </authorList>
    </citation>
    <scope>NUCLEOTIDE SEQUENCE [LARGE SCALE GENOMIC DNA]</scope>
    <source>
        <strain evidence="3">CGMCC 4.3516</strain>
    </source>
</reference>
<feature type="domain" description="SCP2" evidence="1">
    <location>
        <begin position="20"/>
        <end position="112"/>
    </location>
</feature>